<dbReference type="InterPro" id="IPR008927">
    <property type="entry name" value="6-PGluconate_DH-like_C_sf"/>
</dbReference>
<gene>
    <name evidence="7" type="ORF">EBM89_09460</name>
</gene>
<dbReference type="PRINTS" id="PR00084">
    <property type="entry name" value="MTLDHDRGNASE"/>
</dbReference>
<evidence type="ECO:0000259" key="5">
    <source>
        <dbReference type="Pfam" id="PF01232"/>
    </source>
</evidence>
<dbReference type="PANTHER" id="PTHR30524">
    <property type="entry name" value="MANNITOL-1-PHOSPHATE 5-DEHYDROGENASE"/>
    <property type="match status" value="1"/>
</dbReference>
<dbReference type="InterPro" id="IPR036291">
    <property type="entry name" value="NAD(P)-bd_dom_sf"/>
</dbReference>
<dbReference type="InterPro" id="IPR013131">
    <property type="entry name" value="Mannitol_DH_N"/>
</dbReference>
<dbReference type="Pfam" id="PF01232">
    <property type="entry name" value="Mannitol_dh"/>
    <property type="match status" value="1"/>
</dbReference>
<dbReference type="Gene3D" id="3.40.50.720">
    <property type="entry name" value="NAD(P)-binding Rossmann-like Domain"/>
    <property type="match status" value="1"/>
</dbReference>
<dbReference type="GO" id="GO:0009026">
    <property type="term" value="F:tagaturonate reductase activity"/>
    <property type="evidence" value="ECO:0007669"/>
    <property type="project" value="UniProtKB-EC"/>
</dbReference>
<comment type="caution">
    <text evidence="7">The sequence shown here is derived from an EMBL/GenBank/DDBJ whole genome shotgun (WGS) entry which is preliminary data.</text>
</comment>
<name>A0A3M2J6C7_9CELL</name>
<dbReference type="GO" id="GO:0019592">
    <property type="term" value="P:mannitol catabolic process"/>
    <property type="evidence" value="ECO:0007669"/>
    <property type="project" value="TreeGrafter"/>
</dbReference>
<dbReference type="InterPro" id="IPR013118">
    <property type="entry name" value="Mannitol_DH_C"/>
</dbReference>
<dbReference type="OrthoDB" id="271711at2"/>
<comment type="catalytic activity">
    <reaction evidence="3">
        <text>D-mannitol 1-phosphate + NAD(+) = beta-D-fructose 6-phosphate + NADH + H(+)</text>
        <dbReference type="Rhea" id="RHEA:19661"/>
        <dbReference type="ChEBI" id="CHEBI:15378"/>
        <dbReference type="ChEBI" id="CHEBI:57540"/>
        <dbReference type="ChEBI" id="CHEBI:57634"/>
        <dbReference type="ChEBI" id="CHEBI:57945"/>
        <dbReference type="ChEBI" id="CHEBI:61381"/>
        <dbReference type="EC" id="1.1.1.17"/>
    </reaction>
</comment>
<keyword evidence="8" id="KW-1185">Reference proteome</keyword>
<keyword evidence="1 7" id="KW-0560">Oxidoreductase</keyword>
<dbReference type="EC" id="1.1.1.58" evidence="7"/>
<sequence>MTPTPAAPAAGPARSAPEASGLPHVDATTVARGPLPVSVLQVGGGNFLRAFVDQMVQRAVDAGVMTSGITVVHATPGPDRAVDLLREQDGMYHVLLEGVRDGEPVREVTRVTAIRGVVRAHEQFDAYREAYLSPDLRVLVSNTTEAGIAWVPGEDLTARPPASFPAKVTALLLDRFRHFDGDPAAGLHVVCCELIEDNASTLRRYVLAHAAEHDLPAEFVAWVDEACTFHDTLVDRIVPGYPRDEIDAVQAGIGYADQLVVKGELYGTWVIGGDAGLRDLLPLDRAGLPVDFVDDVRPVRDRKVRVLNGLHTALTPLGLLLGCTTVRETAERTDVARYLDRLLDAEVLPSLPGDPDALRAYAAGIRERFTNPYLEHRLADIALNALSKYRARNLPVLLDAWAAGRDAPATALALAALLVLDSGRRGPAGFEPADDPVLLALVRDTCDEDDLPGWVRGVVVGTGMLPADDPRLDRLVAEVAGHAAVLLADGAAAALAGLPSPDPTAG</sequence>
<dbReference type="NCBIfam" id="NF002969">
    <property type="entry name" value="PRK03643.1"/>
    <property type="match status" value="1"/>
</dbReference>
<feature type="compositionally biased region" description="Low complexity" evidence="4">
    <location>
        <begin position="1"/>
        <end position="19"/>
    </location>
</feature>
<feature type="domain" description="Mannitol dehydrogenase C-terminal" evidence="6">
    <location>
        <begin position="295"/>
        <end position="423"/>
    </location>
</feature>
<dbReference type="AlphaFoldDB" id="A0A3M2J6C7"/>
<reference evidence="7 8" key="1">
    <citation type="submission" date="2018-10" db="EMBL/GenBank/DDBJ databases">
        <title>Isolation, diversity and antifungal activity of actinobacteria from wheat.</title>
        <authorList>
            <person name="Han C."/>
        </authorList>
    </citation>
    <scope>NUCLEOTIDE SEQUENCE [LARGE SCALE GENOMIC DNA]</scope>
    <source>
        <strain evidence="7 8">NEAU-YY56</strain>
    </source>
</reference>
<accession>A0A3M2J6C7</accession>
<feature type="region of interest" description="Disordered" evidence="4">
    <location>
        <begin position="1"/>
        <end position="21"/>
    </location>
</feature>
<dbReference type="PANTHER" id="PTHR30524:SF0">
    <property type="entry name" value="ALTRONATE OXIDOREDUCTASE-RELATED"/>
    <property type="match status" value="1"/>
</dbReference>
<proteinExistence type="predicted"/>
<protein>
    <submittedName>
        <fullName evidence="7">Tagaturonate reductase</fullName>
        <ecNumber evidence="7">1.1.1.58</ecNumber>
    </submittedName>
</protein>
<evidence type="ECO:0000256" key="3">
    <source>
        <dbReference type="ARBA" id="ARBA00048615"/>
    </source>
</evidence>
<feature type="domain" description="Mannitol dehydrogenase N-terminal" evidence="5">
    <location>
        <begin position="39"/>
        <end position="273"/>
    </location>
</feature>
<dbReference type="GO" id="GO:0005829">
    <property type="term" value="C:cytosol"/>
    <property type="evidence" value="ECO:0007669"/>
    <property type="project" value="TreeGrafter"/>
</dbReference>
<dbReference type="InterPro" id="IPR000669">
    <property type="entry name" value="Mannitol_DH"/>
</dbReference>
<dbReference type="SUPFAM" id="SSF51735">
    <property type="entry name" value="NAD(P)-binding Rossmann-fold domains"/>
    <property type="match status" value="1"/>
</dbReference>
<evidence type="ECO:0000313" key="8">
    <source>
        <dbReference type="Proteomes" id="UP000269289"/>
    </source>
</evidence>
<keyword evidence="2" id="KW-0520">NAD</keyword>
<dbReference type="Gene3D" id="1.10.1040.10">
    <property type="entry name" value="N-(1-d-carboxylethyl)-l-norvaline Dehydrogenase, domain 2"/>
    <property type="match status" value="1"/>
</dbReference>
<dbReference type="RefSeq" id="WP_122149186.1">
    <property type="nucleotide sequence ID" value="NZ_RFFI01000043.1"/>
</dbReference>
<evidence type="ECO:0000256" key="4">
    <source>
        <dbReference type="SAM" id="MobiDB-lite"/>
    </source>
</evidence>
<dbReference type="GO" id="GO:0008926">
    <property type="term" value="F:mannitol-1-phosphate 5-dehydrogenase activity"/>
    <property type="evidence" value="ECO:0007669"/>
    <property type="project" value="UniProtKB-EC"/>
</dbReference>
<dbReference type="EMBL" id="RFFI01000043">
    <property type="protein sequence ID" value="RMI09667.1"/>
    <property type="molecule type" value="Genomic_DNA"/>
</dbReference>
<dbReference type="Proteomes" id="UP000269289">
    <property type="component" value="Unassembled WGS sequence"/>
</dbReference>
<evidence type="ECO:0000259" key="6">
    <source>
        <dbReference type="Pfam" id="PF08125"/>
    </source>
</evidence>
<dbReference type="InterPro" id="IPR013328">
    <property type="entry name" value="6PGD_dom2"/>
</dbReference>
<organism evidence="7 8">
    <name type="scientific">Cellulomonas triticagri</name>
    <dbReference type="NCBI Taxonomy" id="2483352"/>
    <lineage>
        <taxon>Bacteria</taxon>
        <taxon>Bacillati</taxon>
        <taxon>Actinomycetota</taxon>
        <taxon>Actinomycetes</taxon>
        <taxon>Micrococcales</taxon>
        <taxon>Cellulomonadaceae</taxon>
        <taxon>Cellulomonas</taxon>
    </lineage>
</organism>
<dbReference type="Pfam" id="PF08125">
    <property type="entry name" value="Mannitol_dh_C"/>
    <property type="match status" value="1"/>
</dbReference>
<evidence type="ECO:0000256" key="2">
    <source>
        <dbReference type="ARBA" id="ARBA00023027"/>
    </source>
</evidence>
<evidence type="ECO:0000256" key="1">
    <source>
        <dbReference type="ARBA" id="ARBA00023002"/>
    </source>
</evidence>
<dbReference type="SUPFAM" id="SSF48179">
    <property type="entry name" value="6-phosphogluconate dehydrogenase C-terminal domain-like"/>
    <property type="match status" value="1"/>
</dbReference>
<evidence type="ECO:0000313" key="7">
    <source>
        <dbReference type="EMBL" id="RMI09667.1"/>
    </source>
</evidence>